<keyword evidence="4" id="KW-0812">Transmembrane</keyword>
<keyword evidence="7" id="KW-1185">Reference proteome</keyword>
<dbReference type="EMBL" id="CP058649">
    <property type="protein sequence ID" value="QUI22809.1"/>
    <property type="molecule type" value="Genomic_DNA"/>
</dbReference>
<dbReference type="AlphaFoldDB" id="A0A8J8MJH6"/>
<dbReference type="Pfam" id="PF12833">
    <property type="entry name" value="HTH_18"/>
    <property type="match status" value="1"/>
</dbReference>
<gene>
    <name evidence="6" type="ORF">HZI73_11140</name>
</gene>
<dbReference type="PROSITE" id="PS00041">
    <property type="entry name" value="HTH_ARAC_FAMILY_1"/>
    <property type="match status" value="1"/>
</dbReference>
<organism evidence="6 7">
    <name type="scientific">Vallitalea pronyensis</name>
    <dbReference type="NCBI Taxonomy" id="1348613"/>
    <lineage>
        <taxon>Bacteria</taxon>
        <taxon>Bacillati</taxon>
        <taxon>Bacillota</taxon>
        <taxon>Clostridia</taxon>
        <taxon>Lachnospirales</taxon>
        <taxon>Vallitaleaceae</taxon>
        <taxon>Vallitalea</taxon>
    </lineage>
</organism>
<dbReference type="InterPro" id="IPR018062">
    <property type="entry name" value="HTH_AraC-typ_CS"/>
</dbReference>
<proteinExistence type="predicted"/>
<dbReference type="PANTHER" id="PTHR43280:SF28">
    <property type="entry name" value="HTH-TYPE TRANSCRIPTIONAL ACTIVATOR RHAS"/>
    <property type="match status" value="1"/>
</dbReference>
<keyword evidence="1" id="KW-0805">Transcription regulation</keyword>
<keyword evidence="2" id="KW-0238">DNA-binding</keyword>
<evidence type="ECO:0000256" key="3">
    <source>
        <dbReference type="ARBA" id="ARBA00023163"/>
    </source>
</evidence>
<dbReference type="RefSeq" id="WP_212698305.1">
    <property type="nucleotide sequence ID" value="NZ_CP058649.1"/>
</dbReference>
<dbReference type="GO" id="GO:0003700">
    <property type="term" value="F:DNA-binding transcription factor activity"/>
    <property type="evidence" value="ECO:0007669"/>
    <property type="project" value="InterPro"/>
</dbReference>
<dbReference type="PANTHER" id="PTHR43280">
    <property type="entry name" value="ARAC-FAMILY TRANSCRIPTIONAL REGULATOR"/>
    <property type="match status" value="1"/>
</dbReference>
<keyword evidence="4" id="KW-1133">Transmembrane helix</keyword>
<accession>A0A8J8MJH6</accession>
<keyword evidence="4" id="KW-0472">Membrane</keyword>
<evidence type="ECO:0000256" key="4">
    <source>
        <dbReference type="SAM" id="Phobius"/>
    </source>
</evidence>
<dbReference type="KEGG" id="vpy:HZI73_11140"/>
<evidence type="ECO:0000259" key="5">
    <source>
        <dbReference type="PROSITE" id="PS01124"/>
    </source>
</evidence>
<name>A0A8J8MJH6_9FIRM</name>
<reference evidence="6" key="1">
    <citation type="submission" date="2020-07" db="EMBL/GenBank/DDBJ databases">
        <title>Vallitalea pronyensis genome.</title>
        <authorList>
            <person name="Postec A."/>
        </authorList>
    </citation>
    <scope>NUCLEOTIDE SEQUENCE</scope>
    <source>
        <strain evidence="6">FatNI3</strain>
    </source>
</reference>
<keyword evidence="3" id="KW-0804">Transcription</keyword>
<protein>
    <submittedName>
        <fullName evidence="6">Helix-turn-helix transcriptional regulator</fullName>
    </submittedName>
</protein>
<dbReference type="InterPro" id="IPR018060">
    <property type="entry name" value="HTH_AraC"/>
</dbReference>
<dbReference type="Proteomes" id="UP000683246">
    <property type="component" value="Chromosome"/>
</dbReference>
<evidence type="ECO:0000313" key="6">
    <source>
        <dbReference type="EMBL" id="QUI22809.1"/>
    </source>
</evidence>
<dbReference type="SMART" id="SM00342">
    <property type="entry name" value="HTH_ARAC"/>
    <property type="match status" value="1"/>
</dbReference>
<sequence>MFLIFNLIFIRRFSDSVQKGHQSDVAYLKEAINLQLEGINQATTQLQLLKETKRLSPITDHEAFKNTVLFDMIEDVKYTVSSNNFLENLYIYYPKSDYVVGNIGSFNSKNYYYLKEKEIAGYEKWLAMITQEGFGYQIVDDLVQGSTLLLKKSMPLNSKKDIDYILVAEVSQEAIIKLLEVMTRTKPRTLIGIETYTIVGDDTLITTYEDYKHHVDIKNEFIVIKENIGTQHIEMTLISSEKEILANVNTIRNISYLFLMICLGVGGILAYLLVKNNLKPIQYMVKSLNIPDNENVDELLLIEKQIDRLLEESRIKRRRANKDFIDRVLDYAEQDYAEISRLIKRYDVDLIYTYFTFASIVFLEPFGLGEVESYFDFIEKTEEKATDFSLIASKDREKIVLLINHEDDDIKDRIIKQVYGYWQHKDKKIKMGVSETTDQVATIAALSYQAHRAAIDELKQGINYYQPDEGSDNNTSKVFMKWQKHLLNKQYKEASYMTPDVVNTYLSKQLYPVIYNGRKYAVTNQVIEALNQEACADKGYYISMLLSSTENKQLIQWIITILDNLGHTCRVPDETITRLGENIKQIIETQYHSSDLCLTYISEQLNVSTSYISRNFKKCYGVGVVEYMNRKRIDQAKTYLVTHQYTIKDIANKVGFSSDLNFIRVFKKYEKMTPGQFSGENQQGN</sequence>
<feature type="domain" description="HTH araC/xylS-type" evidence="5">
    <location>
        <begin position="581"/>
        <end position="680"/>
    </location>
</feature>
<evidence type="ECO:0000313" key="7">
    <source>
        <dbReference type="Proteomes" id="UP000683246"/>
    </source>
</evidence>
<feature type="transmembrane region" description="Helical" evidence="4">
    <location>
        <begin position="254"/>
        <end position="274"/>
    </location>
</feature>
<evidence type="ECO:0000256" key="2">
    <source>
        <dbReference type="ARBA" id="ARBA00023125"/>
    </source>
</evidence>
<dbReference type="SUPFAM" id="SSF46689">
    <property type="entry name" value="Homeodomain-like"/>
    <property type="match status" value="1"/>
</dbReference>
<dbReference type="Gene3D" id="1.10.10.60">
    <property type="entry name" value="Homeodomain-like"/>
    <property type="match status" value="2"/>
</dbReference>
<dbReference type="PROSITE" id="PS01124">
    <property type="entry name" value="HTH_ARAC_FAMILY_2"/>
    <property type="match status" value="1"/>
</dbReference>
<dbReference type="InterPro" id="IPR009057">
    <property type="entry name" value="Homeodomain-like_sf"/>
</dbReference>
<feature type="transmembrane region" description="Helical" evidence="4">
    <location>
        <begin position="350"/>
        <end position="368"/>
    </location>
</feature>
<dbReference type="GO" id="GO:0043565">
    <property type="term" value="F:sequence-specific DNA binding"/>
    <property type="evidence" value="ECO:0007669"/>
    <property type="project" value="InterPro"/>
</dbReference>
<evidence type="ECO:0000256" key="1">
    <source>
        <dbReference type="ARBA" id="ARBA00023015"/>
    </source>
</evidence>